<dbReference type="InterPro" id="IPR052220">
    <property type="entry name" value="METTL25"/>
</dbReference>
<feature type="region of interest" description="Disordered" evidence="1">
    <location>
        <begin position="1"/>
        <end position="24"/>
    </location>
</feature>
<evidence type="ECO:0000313" key="4">
    <source>
        <dbReference type="Proteomes" id="UP000006671"/>
    </source>
</evidence>
<dbReference type="GeneID" id="8851670"/>
<dbReference type="OMA" id="LQAPYNW"/>
<dbReference type="eggNOG" id="KOG2651">
    <property type="taxonomic scope" value="Eukaryota"/>
</dbReference>
<feature type="domain" description="Methyltransferase" evidence="2">
    <location>
        <begin position="240"/>
        <end position="403"/>
    </location>
</feature>
<organism evidence="4">
    <name type="scientific">Naegleria gruberi</name>
    <name type="common">Amoeba</name>
    <dbReference type="NCBI Taxonomy" id="5762"/>
    <lineage>
        <taxon>Eukaryota</taxon>
        <taxon>Discoba</taxon>
        <taxon>Heterolobosea</taxon>
        <taxon>Tetramitia</taxon>
        <taxon>Eutetramitia</taxon>
        <taxon>Vahlkampfiidae</taxon>
        <taxon>Naegleria</taxon>
    </lineage>
</organism>
<sequence length="664" mass="76197">MENVKTEQEPSENCHHDDAGNNNSSSSKAGSFLFEHLLPREEEIKKWILNCCWENSEGASSWSEEANNDVSSLSTSMKHVRKIIRLLLDFLNEFSFLFKFINSQNGDAYDGLENYEKFKEEQHLLYFIWKDHYGNCLPVEWQDYFQTCSDELLIEMMNYTQSEDELFIKQFEEGTIFGKDGMPNSVKRFLMGCRVLRFHKHVIENPKDIISYLSSPKFDLSCESGEIANSNELTRNMSPKKIHEIERLAEFISYFSYSSDDQQLEDVENLGSGKGYLSHVLFTKYGLNVVAVDHNEQLVQKIQAKAQKDVQKKKKQQKNQLKAIASHLECNREQLCKMVNQMLETTKSIREDVIGNNCIVGLHTCGDLSCILMDMYVNDVRHTQSSLLKSLVNVGCCYHKLTEKYHKQHVNTSSTNNSSEKIDQASNSEALKFSGFPLSPYTNDYVVNNLANGFQFTRSGLILGCTENTIWKDSLSVSNNSTTIEIIPVHDYWKRNAFRCAMEYFLHEFVEKNEEGIEHPVVYSFGSIAEQNLSSTSSSTQSSCPDFVKYALAVLQRLSKTSVLSKKFHREDIVEMAIQDEYSPELVQEIGQFYIQSCGAQPETARIKKVDIFWTLRAIIGPVIESLILLDRYLFLLENNTHADIVQLFDEDISPRAFALFAHK</sequence>
<dbReference type="InterPro" id="IPR025714">
    <property type="entry name" value="Methyltranfer_dom"/>
</dbReference>
<protein>
    <submittedName>
        <fullName evidence="3">Predicted protein</fullName>
    </submittedName>
</protein>
<proteinExistence type="predicted"/>
<gene>
    <name evidence="3" type="ORF">NAEGRDRAFT_50592</name>
</gene>
<accession>D2VLP4</accession>
<name>D2VLP4_NAEGR</name>
<dbReference type="VEuPathDB" id="AmoebaDB:NAEGRDRAFT_50592"/>
<evidence type="ECO:0000256" key="1">
    <source>
        <dbReference type="SAM" id="MobiDB-lite"/>
    </source>
</evidence>
<keyword evidence="4" id="KW-1185">Reference proteome</keyword>
<dbReference type="STRING" id="5762.D2VLP4"/>
<evidence type="ECO:0000313" key="3">
    <source>
        <dbReference type="EMBL" id="EFC42095.1"/>
    </source>
</evidence>
<dbReference type="InParanoid" id="D2VLP4"/>
<evidence type="ECO:0000259" key="2">
    <source>
        <dbReference type="Pfam" id="PF13679"/>
    </source>
</evidence>
<feature type="compositionally biased region" description="Basic and acidic residues" evidence="1">
    <location>
        <begin position="1"/>
        <end position="19"/>
    </location>
</feature>
<dbReference type="PANTHER" id="PTHR12496">
    <property type="entry name" value="CGI-41 METHYLTRANSFERASE"/>
    <property type="match status" value="1"/>
</dbReference>
<dbReference type="RefSeq" id="XP_002674839.1">
    <property type="nucleotide sequence ID" value="XM_002674793.1"/>
</dbReference>
<dbReference type="OrthoDB" id="10258156at2759"/>
<dbReference type="Pfam" id="PF13679">
    <property type="entry name" value="Methyltransf_32"/>
    <property type="match status" value="1"/>
</dbReference>
<dbReference type="AlphaFoldDB" id="D2VLP4"/>
<reference evidence="3 4" key="1">
    <citation type="journal article" date="2010" name="Cell">
        <title>The genome of Naegleria gruberi illuminates early eukaryotic versatility.</title>
        <authorList>
            <person name="Fritz-Laylin L.K."/>
            <person name="Prochnik S.E."/>
            <person name="Ginger M.L."/>
            <person name="Dacks J.B."/>
            <person name="Carpenter M.L."/>
            <person name="Field M.C."/>
            <person name="Kuo A."/>
            <person name="Paredez A."/>
            <person name="Chapman J."/>
            <person name="Pham J."/>
            <person name="Shu S."/>
            <person name="Neupane R."/>
            <person name="Cipriano M."/>
            <person name="Mancuso J."/>
            <person name="Tu H."/>
            <person name="Salamov A."/>
            <person name="Lindquist E."/>
            <person name="Shapiro H."/>
            <person name="Lucas S."/>
            <person name="Grigoriev I.V."/>
            <person name="Cande W.Z."/>
            <person name="Fulton C."/>
            <person name="Rokhsar D.S."/>
            <person name="Dawson S.C."/>
        </authorList>
    </citation>
    <scope>NUCLEOTIDE SEQUENCE [LARGE SCALE GENOMIC DNA]</scope>
    <source>
        <strain evidence="3 4">NEG-M</strain>
    </source>
</reference>
<dbReference type="PANTHER" id="PTHR12496:SF0">
    <property type="entry name" value="METHYLTRANSFERASE DOMAIN-CONTAINING PROTEIN"/>
    <property type="match status" value="1"/>
</dbReference>
<dbReference type="EMBL" id="GG738881">
    <property type="protein sequence ID" value="EFC42095.1"/>
    <property type="molecule type" value="Genomic_DNA"/>
</dbReference>
<dbReference type="Proteomes" id="UP000006671">
    <property type="component" value="Unassembled WGS sequence"/>
</dbReference>
<dbReference type="KEGG" id="ngr:NAEGRDRAFT_50592"/>